<dbReference type="AlphaFoldDB" id="A0A4U5MKA4"/>
<reference evidence="2 3" key="1">
    <citation type="journal article" date="2015" name="Genome Biol.">
        <title>Comparative genomics of Steinernema reveals deeply conserved gene regulatory networks.</title>
        <authorList>
            <person name="Dillman A.R."/>
            <person name="Macchietto M."/>
            <person name="Porter C.F."/>
            <person name="Rogers A."/>
            <person name="Williams B."/>
            <person name="Antoshechkin I."/>
            <person name="Lee M.M."/>
            <person name="Goodwin Z."/>
            <person name="Lu X."/>
            <person name="Lewis E.E."/>
            <person name="Goodrich-Blair H."/>
            <person name="Stock S.P."/>
            <person name="Adams B.J."/>
            <person name="Sternberg P.W."/>
            <person name="Mortazavi A."/>
        </authorList>
    </citation>
    <scope>NUCLEOTIDE SEQUENCE [LARGE SCALE GENOMIC DNA]</scope>
    <source>
        <strain evidence="2 3">ALL</strain>
    </source>
</reference>
<protein>
    <submittedName>
        <fullName evidence="2">Uncharacterized protein</fullName>
    </submittedName>
</protein>
<feature type="chain" id="PRO_5020910965" evidence="1">
    <location>
        <begin position="20"/>
        <end position="88"/>
    </location>
</feature>
<gene>
    <name evidence="2" type="ORF">L596_021678</name>
</gene>
<organism evidence="2 3">
    <name type="scientific">Steinernema carpocapsae</name>
    <name type="common">Entomopathogenic nematode</name>
    <dbReference type="NCBI Taxonomy" id="34508"/>
    <lineage>
        <taxon>Eukaryota</taxon>
        <taxon>Metazoa</taxon>
        <taxon>Ecdysozoa</taxon>
        <taxon>Nematoda</taxon>
        <taxon>Chromadorea</taxon>
        <taxon>Rhabditida</taxon>
        <taxon>Tylenchina</taxon>
        <taxon>Panagrolaimomorpha</taxon>
        <taxon>Strongyloidoidea</taxon>
        <taxon>Steinernematidae</taxon>
        <taxon>Steinernema</taxon>
    </lineage>
</organism>
<dbReference type="EMBL" id="AZBU02000007">
    <property type="protein sequence ID" value="TKR69533.1"/>
    <property type="molecule type" value="Genomic_DNA"/>
</dbReference>
<name>A0A4U5MKA4_STECR</name>
<evidence type="ECO:0000256" key="1">
    <source>
        <dbReference type="SAM" id="SignalP"/>
    </source>
</evidence>
<proteinExistence type="predicted"/>
<keyword evidence="1" id="KW-0732">Signal</keyword>
<accession>A0A4U5MKA4</accession>
<evidence type="ECO:0000313" key="2">
    <source>
        <dbReference type="EMBL" id="TKR69533.1"/>
    </source>
</evidence>
<reference evidence="2 3" key="2">
    <citation type="journal article" date="2019" name="G3 (Bethesda)">
        <title>Hybrid Assembly of the Genome of the Entomopathogenic Nematode Steinernema carpocapsae Identifies the X-Chromosome.</title>
        <authorList>
            <person name="Serra L."/>
            <person name="Macchietto M."/>
            <person name="Macias-Munoz A."/>
            <person name="McGill C.J."/>
            <person name="Rodriguez I.M."/>
            <person name="Rodriguez B."/>
            <person name="Murad R."/>
            <person name="Mortazavi A."/>
        </authorList>
    </citation>
    <scope>NUCLEOTIDE SEQUENCE [LARGE SCALE GENOMIC DNA]</scope>
    <source>
        <strain evidence="2 3">ALL</strain>
    </source>
</reference>
<dbReference type="Proteomes" id="UP000298663">
    <property type="component" value="Unassembled WGS sequence"/>
</dbReference>
<sequence>MKGLLRLLIVLILMTSAYGSALGAPPKRLAERVRNDPMEYRSTFDEMKFPQLRARRQQLVVPEWMGAGSGVYYPYPMSAYNILAHHVR</sequence>
<evidence type="ECO:0000313" key="3">
    <source>
        <dbReference type="Proteomes" id="UP000298663"/>
    </source>
</evidence>
<keyword evidence="3" id="KW-1185">Reference proteome</keyword>
<comment type="caution">
    <text evidence="2">The sequence shown here is derived from an EMBL/GenBank/DDBJ whole genome shotgun (WGS) entry which is preliminary data.</text>
</comment>
<feature type="signal peptide" evidence="1">
    <location>
        <begin position="1"/>
        <end position="19"/>
    </location>
</feature>